<proteinExistence type="predicted"/>
<dbReference type="AlphaFoldDB" id="A0AAV2YF99"/>
<keyword evidence="3" id="KW-1185">Reference proteome</keyword>
<sequence length="624" mass="70002">MGFYAVAATAYAVIPHTFLPFQIQAYSVAIDINDFPVVAAFHGLLAGCHALLALDKVFGSVQARSLQVHGFHWISQQKVLKSTRSRSDVYRVTKSRVLQPPKVVQKSFRKIVHAFSRRGLFGVESPHFETVMLIRKSFQILLQSYQGYALSVFMPRAWFNWLFVVTILVNCWAPIRVQRRFADDLPRARLVNIVLDIALDFLTLMVFPVTLVVPYYKLYDPDPFVQGFPWTVWYDDVWFINFFLEARLVFVTSWFNLAVKMLLGLNLLSGLDLATSLLDKATPSTAVIAPVRSAPAATSHLKQSTHRMYNLGHGMLALWGLGVLICHVAAAVVVTPPQCVQGVRPWFITTPSCSLFEFNCKRDQVVGTANEVDRILSTMYPPSLAYIIIRHCPALSIPPRIRQFNSLVGIKVHNSVLADWPTVARLNAHDHDRLRFLMFVDVNMTRLPDGLVGNDFPPLVSDIEFSISNLTSLPDNLDTAWPGLSYFILERAKLNAFPDVLTRMKIQVLSLGGNAISTVPAWVFDGLTMRAVFLNGNPIATLPELDPGLNVAENLYRIALDSTNVSSLPSWMTPELMEVVWVSLGNTPWCSQQPATPATEMTCVPLSEDDFTQYPLYMEKDIVL</sequence>
<keyword evidence="1" id="KW-0472">Membrane</keyword>
<organism evidence="2 3">
    <name type="scientific">Lagenidium giganteum</name>
    <dbReference type="NCBI Taxonomy" id="4803"/>
    <lineage>
        <taxon>Eukaryota</taxon>
        <taxon>Sar</taxon>
        <taxon>Stramenopiles</taxon>
        <taxon>Oomycota</taxon>
        <taxon>Peronosporomycetes</taxon>
        <taxon>Pythiales</taxon>
        <taxon>Pythiaceae</taxon>
    </lineage>
</organism>
<accession>A0AAV2YF99</accession>
<dbReference type="Gene3D" id="3.80.10.10">
    <property type="entry name" value="Ribonuclease Inhibitor"/>
    <property type="match status" value="1"/>
</dbReference>
<reference evidence="2" key="1">
    <citation type="submission" date="2022-11" db="EMBL/GenBank/DDBJ databases">
        <authorList>
            <person name="Morgan W.R."/>
            <person name="Tartar A."/>
        </authorList>
    </citation>
    <scope>NUCLEOTIDE SEQUENCE</scope>
    <source>
        <strain evidence="2">ARSEF 373</strain>
    </source>
</reference>
<evidence type="ECO:0000256" key="1">
    <source>
        <dbReference type="SAM" id="Phobius"/>
    </source>
</evidence>
<feature type="transmembrane region" description="Helical" evidence="1">
    <location>
        <begin position="158"/>
        <end position="177"/>
    </location>
</feature>
<evidence type="ECO:0000313" key="2">
    <source>
        <dbReference type="EMBL" id="DAZ93860.1"/>
    </source>
</evidence>
<protein>
    <recommendedName>
        <fullName evidence="4">Leucine-rich repeat domain, L domain-like</fullName>
    </recommendedName>
</protein>
<gene>
    <name evidence="2" type="ORF">N0F65_009582</name>
</gene>
<reference evidence="2" key="2">
    <citation type="journal article" date="2023" name="Microbiol Resour">
        <title>Decontamination and Annotation of the Draft Genome Sequence of the Oomycete Lagenidium giganteum ARSEF 373.</title>
        <authorList>
            <person name="Morgan W.R."/>
            <person name="Tartar A."/>
        </authorList>
    </citation>
    <scope>NUCLEOTIDE SEQUENCE</scope>
    <source>
        <strain evidence="2">ARSEF 373</strain>
    </source>
</reference>
<keyword evidence="1" id="KW-1133">Transmembrane helix</keyword>
<dbReference type="EMBL" id="DAKRPA010000286">
    <property type="protein sequence ID" value="DAZ93860.1"/>
    <property type="molecule type" value="Genomic_DNA"/>
</dbReference>
<dbReference type="InterPro" id="IPR032675">
    <property type="entry name" value="LRR_dom_sf"/>
</dbReference>
<feature type="transmembrane region" description="Helical" evidence="1">
    <location>
        <begin position="238"/>
        <end position="259"/>
    </location>
</feature>
<dbReference type="Proteomes" id="UP001146120">
    <property type="component" value="Unassembled WGS sequence"/>
</dbReference>
<keyword evidence="1" id="KW-0812">Transmembrane</keyword>
<feature type="transmembrane region" description="Helical" evidence="1">
    <location>
        <begin position="197"/>
        <end position="218"/>
    </location>
</feature>
<name>A0AAV2YF99_9STRA</name>
<comment type="caution">
    <text evidence="2">The sequence shown here is derived from an EMBL/GenBank/DDBJ whole genome shotgun (WGS) entry which is preliminary data.</text>
</comment>
<evidence type="ECO:0008006" key="4">
    <source>
        <dbReference type="Google" id="ProtNLM"/>
    </source>
</evidence>
<evidence type="ECO:0000313" key="3">
    <source>
        <dbReference type="Proteomes" id="UP001146120"/>
    </source>
</evidence>
<feature type="transmembrane region" description="Helical" evidence="1">
    <location>
        <begin position="316"/>
        <end position="334"/>
    </location>
</feature>
<dbReference type="SUPFAM" id="SSF52058">
    <property type="entry name" value="L domain-like"/>
    <property type="match status" value="1"/>
</dbReference>